<dbReference type="EMBL" id="JAZAVJ010000022">
    <property type="protein sequence ID" value="KAK7421453.1"/>
    <property type="molecule type" value="Genomic_DNA"/>
</dbReference>
<sequence length="728" mass="81313">MSTSPARHQALAAISRWAISPDPIGFGHLRVPHRDFAHVGVWSLISERLDNTCGQIVFVGSLLQGDLGSKAGLGRRDAGSVPIIRTYTGFLSLLEENRAEDGNEPGAWKEAVQPQGQISDKILPRRVVVVFAVEPNMHTPCAVSLAATVHWAMAVSQRPGAHVRVLTLSPEDQAPAARRLLKLYSAPASTPFDMSDDEEPPAECRTVYTGYMTANMTAHILHNIVADANAKHIILSFLSPSQIPSLLPAMQANPVDARRLVVYQLTRDSAERHIKTALSCSRLYHIVYLDPWFRAPFQVQGFDYVHLAMAARQTKNVYDAVMGQMAYLELPLSRDERLEQASWASRTTTNPKNITMYLDNHESIWEFIEAGHERRRLEVSNQQLGGFLGVLGGLSHWYMNSPEVVNCFVPERFARLEISARMKRHGMLVSAPPAPIGNFTLGFPPSEAAVFKAVLPALDYDYRLACLVARKSSTQANPILQKIKIQLASLLCVGLLDVVTIKVDPARLIENRETILSACWGHTKSMANKGVMWLVLGLWKCVAKEYKDFRMTNKPDIRHVLIDIPGTACTVATMPSIQVAQKIDAINAALGNASEPYADEIDALTDSDQLELQGDLLHAYFQQLVAMQLRGRGLHCHDLSNGQPFTRICPWIPVLVDFDEIKQREARPEVVFGIYHAVERKTDGVQFMDWTWIPTMLVANAAPEDIHEWLGCYPRPKRNFEDPGEWWF</sequence>
<name>A0ABR1HJS1_9HYPO</name>
<evidence type="ECO:0000313" key="2">
    <source>
        <dbReference type="Proteomes" id="UP001498476"/>
    </source>
</evidence>
<dbReference type="Proteomes" id="UP001498476">
    <property type="component" value="Unassembled WGS sequence"/>
</dbReference>
<organism evidence="1 2">
    <name type="scientific">Neonectria punicea</name>
    <dbReference type="NCBI Taxonomy" id="979145"/>
    <lineage>
        <taxon>Eukaryota</taxon>
        <taxon>Fungi</taxon>
        <taxon>Dikarya</taxon>
        <taxon>Ascomycota</taxon>
        <taxon>Pezizomycotina</taxon>
        <taxon>Sordariomycetes</taxon>
        <taxon>Hypocreomycetidae</taxon>
        <taxon>Hypocreales</taxon>
        <taxon>Nectriaceae</taxon>
        <taxon>Neonectria</taxon>
    </lineage>
</organism>
<gene>
    <name evidence="1" type="ORF">QQX98_002151</name>
</gene>
<reference evidence="1 2" key="1">
    <citation type="journal article" date="2025" name="Microbiol. Resour. Announc.">
        <title>Draft genome sequences for Neonectria magnoliae and Neonectria punicea, canker pathogens of Liriodendron tulipifera and Acer saccharum in West Virginia.</title>
        <authorList>
            <person name="Petronek H.M."/>
            <person name="Kasson M.T."/>
            <person name="Metheny A.M."/>
            <person name="Stauder C.M."/>
            <person name="Lovett B."/>
            <person name="Lynch S.C."/>
            <person name="Garnas J.R."/>
            <person name="Kasson L.R."/>
            <person name="Stajich J.E."/>
        </authorList>
    </citation>
    <scope>NUCLEOTIDE SEQUENCE [LARGE SCALE GENOMIC DNA]</scope>
    <source>
        <strain evidence="1 2">NRRL 64653</strain>
    </source>
</reference>
<keyword evidence="2" id="KW-1185">Reference proteome</keyword>
<accession>A0ABR1HJS1</accession>
<evidence type="ECO:0000313" key="1">
    <source>
        <dbReference type="EMBL" id="KAK7421453.1"/>
    </source>
</evidence>
<proteinExistence type="predicted"/>
<comment type="caution">
    <text evidence="1">The sequence shown here is derived from an EMBL/GenBank/DDBJ whole genome shotgun (WGS) entry which is preliminary data.</text>
</comment>
<protein>
    <submittedName>
        <fullName evidence="1">Uncharacterized protein</fullName>
    </submittedName>
</protein>